<dbReference type="EMBL" id="LAZR01035931">
    <property type="protein sequence ID" value="KKL26174.1"/>
    <property type="molecule type" value="Genomic_DNA"/>
</dbReference>
<dbReference type="InterPro" id="IPR009003">
    <property type="entry name" value="Peptidase_S1_PA"/>
</dbReference>
<gene>
    <name evidence="3" type="ORF">LCGC14_2397930</name>
</gene>
<protein>
    <recommendedName>
        <fullName evidence="4">Serine protease</fullName>
    </recommendedName>
</protein>
<dbReference type="PANTHER" id="PTHR43343:SF3">
    <property type="entry name" value="PROTEASE DO-LIKE 8, CHLOROPLASTIC"/>
    <property type="match status" value="1"/>
</dbReference>
<dbReference type="Gene3D" id="2.40.10.120">
    <property type="match status" value="1"/>
</dbReference>
<keyword evidence="1" id="KW-0645">Protease</keyword>
<evidence type="ECO:0000256" key="2">
    <source>
        <dbReference type="ARBA" id="ARBA00022801"/>
    </source>
</evidence>
<evidence type="ECO:0008006" key="4">
    <source>
        <dbReference type="Google" id="ProtNLM"/>
    </source>
</evidence>
<dbReference type="GO" id="GO:0004252">
    <property type="term" value="F:serine-type endopeptidase activity"/>
    <property type="evidence" value="ECO:0007669"/>
    <property type="project" value="InterPro"/>
</dbReference>
<organism evidence="3">
    <name type="scientific">marine sediment metagenome</name>
    <dbReference type="NCBI Taxonomy" id="412755"/>
    <lineage>
        <taxon>unclassified sequences</taxon>
        <taxon>metagenomes</taxon>
        <taxon>ecological metagenomes</taxon>
    </lineage>
</organism>
<evidence type="ECO:0000256" key="1">
    <source>
        <dbReference type="ARBA" id="ARBA00022670"/>
    </source>
</evidence>
<proteinExistence type="predicted"/>
<accession>A0A0F9BWA4</accession>
<keyword evidence="2" id="KW-0378">Hydrolase</keyword>
<dbReference type="Pfam" id="PF13365">
    <property type="entry name" value="Trypsin_2"/>
    <property type="match status" value="1"/>
</dbReference>
<dbReference type="PRINTS" id="PR00834">
    <property type="entry name" value="PROTEASES2C"/>
</dbReference>
<dbReference type="InterPro" id="IPR001940">
    <property type="entry name" value="Peptidase_S1C"/>
</dbReference>
<dbReference type="PANTHER" id="PTHR43343">
    <property type="entry name" value="PEPTIDASE S12"/>
    <property type="match status" value="1"/>
</dbReference>
<dbReference type="GO" id="GO:0006508">
    <property type="term" value="P:proteolysis"/>
    <property type="evidence" value="ECO:0007669"/>
    <property type="project" value="UniProtKB-KW"/>
</dbReference>
<comment type="caution">
    <text evidence="3">The sequence shown here is derived from an EMBL/GenBank/DDBJ whole genome shotgun (WGS) entry which is preliminary data.</text>
</comment>
<sequence length="238" mass="26522">MKKLISIIFLGLITIGLLWAQPDIGIFRKQIIIDRIEEPFINPLMATVYIEEKGVGTGVILTEDGYILTAAHIVEDSSVVSIYLSLFPTHEYKAQLIYKEDLFDLAILKMETDLILPTIKWGSSKEVKIANEVFLVGHPYRFGWTVSRGIVSSLRFDDYGIAYIQTDASAHPGNSGGGLFNDKGEFIGLFSFIYVRLGYFGSTSLNVGWASASDIIKVISGGIIQVHRLMIENLRRVN</sequence>
<name>A0A0F9BWA4_9ZZZZ</name>
<evidence type="ECO:0000313" key="3">
    <source>
        <dbReference type="EMBL" id="KKL26174.1"/>
    </source>
</evidence>
<dbReference type="SUPFAM" id="SSF50494">
    <property type="entry name" value="Trypsin-like serine proteases"/>
    <property type="match status" value="1"/>
</dbReference>
<dbReference type="InterPro" id="IPR051201">
    <property type="entry name" value="Chloro_Bact_Ser_Proteases"/>
</dbReference>
<dbReference type="AlphaFoldDB" id="A0A0F9BWA4"/>
<reference evidence="3" key="1">
    <citation type="journal article" date="2015" name="Nature">
        <title>Complex archaea that bridge the gap between prokaryotes and eukaryotes.</title>
        <authorList>
            <person name="Spang A."/>
            <person name="Saw J.H."/>
            <person name="Jorgensen S.L."/>
            <person name="Zaremba-Niedzwiedzka K."/>
            <person name="Martijn J."/>
            <person name="Lind A.E."/>
            <person name="van Eijk R."/>
            <person name="Schleper C."/>
            <person name="Guy L."/>
            <person name="Ettema T.J."/>
        </authorList>
    </citation>
    <scope>NUCLEOTIDE SEQUENCE</scope>
</reference>